<gene>
    <name evidence="1" type="ORF">RRG08_029319</name>
</gene>
<dbReference type="EMBL" id="JAWDGP010001331">
    <property type="protein sequence ID" value="KAK3792771.1"/>
    <property type="molecule type" value="Genomic_DNA"/>
</dbReference>
<dbReference type="Proteomes" id="UP001283361">
    <property type="component" value="Unassembled WGS sequence"/>
</dbReference>
<protein>
    <submittedName>
        <fullName evidence="1">Uncharacterized protein</fullName>
    </submittedName>
</protein>
<evidence type="ECO:0000313" key="2">
    <source>
        <dbReference type="Proteomes" id="UP001283361"/>
    </source>
</evidence>
<proteinExistence type="predicted"/>
<reference evidence="1" key="1">
    <citation type="journal article" date="2023" name="G3 (Bethesda)">
        <title>A reference genome for the long-term kleptoplast-retaining sea slug Elysia crispata morphotype clarki.</title>
        <authorList>
            <person name="Eastman K.E."/>
            <person name="Pendleton A.L."/>
            <person name="Shaikh M.A."/>
            <person name="Suttiyut T."/>
            <person name="Ogas R."/>
            <person name="Tomko P."/>
            <person name="Gavelis G."/>
            <person name="Widhalm J.R."/>
            <person name="Wisecaver J.H."/>
        </authorList>
    </citation>
    <scope>NUCLEOTIDE SEQUENCE</scope>
    <source>
        <strain evidence="1">ECLA1</strain>
    </source>
</reference>
<dbReference type="AlphaFoldDB" id="A0AAE1ASZ8"/>
<comment type="caution">
    <text evidence="1">The sequence shown here is derived from an EMBL/GenBank/DDBJ whole genome shotgun (WGS) entry which is preliminary data.</text>
</comment>
<evidence type="ECO:0000313" key="1">
    <source>
        <dbReference type="EMBL" id="KAK3792771.1"/>
    </source>
</evidence>
<accession>A0AAE1ASZ8</accession>
<sequence length="159" mass="17846">MIITDTSFTSVLYGALPSVSLLNRQHSCVESLCCMAYGVCVPPRSVAERAPKHSVYRQGYHLCLKQNVFVGRPFLKYINPGLVLPSVETKPIQPDSSHCTTPNSRIEKKTMCLDRGPRFSFDQASRGRRCVWTEALDSVLIKHREEDDVFGRLFPIGGD</sequence>
<organism evidence="1 2">
    <name type="scientific">Elysia crispata</name>
    <name type="common">lettuce slug</name>
    <dbReference type="NCBI Taxonomy" id="231223"/>
    <lineage>
        <taxon>Eukaryota</taxon>
        <taxon>Metazoa</taxon>
        <taxon>Spiralia</taxon>
        <taxon>Lophotrochozoa</taxon>
        <taxon>Mollusca</taxon>
        <taxon>Gastropoda</taxon>
        <taxon>Heterobranchia</taxon>
        <taxon>Euthyneura</taxon>
        <taxon>Panpulmonata</taxon>
        <taxon>Sacoglossa</taxon>
        <taxon>Placobranchoidea</taxon>
        <taxon>Plakobranchidae</taxon>
        <taxon>Elysia</taxon>
    </lineage>
</organism>
<keyword evidence="2" id="KW-1185">Reference proteome</keyword>
<name>A0AAE1ASZ8_9GAST</name>